<keyword evidence="5 8" id="KW-1278">Translocase</keyword>
<keyword evidence="3 8" id="KW-0813">Transport</keyword>
<keyword evidence="8" id="KW-0472">Membrane</keyword>
<gene>
    <name evidence="8" type="primary">nuoD</name>
    <name evidence="11" type="ORF">EV666_10566</name>
</gene>
<evidence type="ECO:0000313" key="11">
    <source>
        <dbReference type="EMBL" id="TCO13699.1"/>
    </source>
</evidence>
<evidence type="ECO:0000256" key="7">
    <source>
        <dbReference type="ARBA" id="ARBA00023075"/>
    </source>
</evidence>
<keyword evidence="8" id="KW-1003">Cell membrane</keyword>
<sequence>MSEHQLRNFSINFGPQHPAAHGVLRMVLELDGEVVERVDPHIGLLHRGTEKLIEYKTYAQATPYFDRLDYVAPMNQEHAFALAVEKLLGIEVPRRGQLIRVLYSEIGRILSHLLNVTTFAMDVGALTPPLWGFEEREKLMIFYERACGARMHANYFRVGGVHQDLPPDLIDDIEAFCDPFLKTIDDLNRLVTGNRIFKQRTVDISPTTLDECWAHGFSGVLVRAAGAAWDLRKAQPYECYEEMDFDIPVGKHGDCFDRYCVRMEEMVQSVRIMRQCVDKLRAPDGQGPVLTQDHKVTPPKRGDMKRSMEALIHHFKLYTEGYHVPAGEVYAAVEAPKGEFGVYLVADGGNMPYRCKIRAPGFAHLAAMDHLSRGYMLADVSAILGSIDIVFGEVDR</sequence>
<keyword evidence="7 8" id="KW-0830">Ubiquinone</keyword>
<evidence type="ECO:0000256" key="1">
    <source>
        <dbReference type="ARBA" id="ARBA00002378"/>
    </source>
</evidence>
<keyword evidence="4 8" id="KW-0874">Quinone</keyword>
<evidence type="ECO:0000259" key="10">
    <source>
        <dbReference type="Pfam" id="PF00346"/>
    </source>
</evidence>
<dbReference type="PROSITE" id="PS00535">
    <property type="entry name" value="COMPLEX1_49K"/>
    <property type="match status" value="1"/>
</dbReference>
<evidence type="ECO:0000256" key="2">
    <source>
        <dbReference type="ARBA" id="ARBA00005769"/>
    </source>
</evidence>
<dbReference type="Gene3D" id="1.10.645.10">
    <property type="entry name" value="Cytochrome-c3 Hydrogenase, chain B"/>
    <property type="match status" value="1"/>
</dbReference>
<dbReference type="Proteomes" id="UP000294881">
    <property type="component" value="Unassembled WGS sequence"/>
</dbReference>
<comment type="caution">
    <text evidence="11">The sequence shown here is derived from an EMBL/GenBank/DDBJ whole genome shotgun (WGS) entry which is preliminary data.</text>
</comment>
<dbReference type="InterPro" id="IPR001135">
    <property type="entry name" value="NADH_Q_OxRdtase_suD"/>
</dbReference>
<evidence type="ECO:0000256" key="3">
    <source>
        <dbReference type="ARBA" id="ARBA00022448"/>
    </source>
</evidence>
<proteinExistence type="inferred from homology"/>
<comment type="subcellular location">
    <subcellularLocation>
        <location evidence="8">Cell membrane</location>
        <topology evidence="8">Peripheral membrane protein</topology>
        <orientation evidence="8">Cytoplasmic side</orientation>
    </subcellularLocation>
</comment>
<comment type="function">
    <text evidence="1 8">NDH-1 shuttles electrons from NADH, via FMN and iron-sulfur (Fe-S) centers, to quinones in the respiratory chain. The immediate electron acceptor for the enzyme in this species is believed to be ubiquinone. Couples the redox reaction to proton translocation (for every two electrons transferred, four hydrogen ions are translocated across the cytoplasmic membrane), and thus conserves the redox energy in a proton gradient.</text>
</comment>
<dbReference type="AlphaFoldDB" id="A0A4V2RXH3"/>
<name>A0A4V2RXH3_9HYPH</name>
<dbReference type="GO" id="GO:0048038">
    <property type="term" value="F:quinone binding"/>
    <property type="evidence" value="ECO:0007669"/>
    <property type="project" value="UniProtKB-KW"/>
</dbReference>
<dbReference type="NCBIfam" id="TIGR01962">
    <property type="entry name" value="NuoD"/>
    <property type="match status" value="1"/>
</dbReference>
<comment type="catalytic activity">
    <reaction evidence="8">
        <text>a quinone + NADH + 5 H(+)(in) = a quinol + NAD(+) + 4 H(+)(out)</text>
        <dbReference type="Rhea" id="RHEA:57888"/>
        <dbReference type="ChEBI" id="CHEBI:15378"/>
        <dbReference type="ChEBI" id="CHEBI:24646"/>
        <dbReference type="ChEBI" id="CHEBI:57540"/>
        <dbReference type="ChEBI" id="CHEBI:57945"/>
        <dbReference type="ChEBI" id="CHEBI:132124"/>
    </reaction>
</comment>
<dbReference type="GO" id="GO:0005886">
    <property type="term" value="C:plasma membrane"/>
    <property type="evidence" value="ECO:0007669"/>
    <property type="project" value="UniProtKB-SubCell"/>
</dbReference>
<keyword evidence="12" id="KW-1185">Reference proteome</keyword>
<dbReference type="InterPro" id="IPR029014">
    <property type="entry name" value="NiFe-Hase_large"/>
</dbReference>
<reference evidence="11 12" key="1">
    <citation type="submission" date="2019-03" db="EMBL/GenBank/DDBJ databases">
        <title>Genomic Encyclopedia of Type Strains, Phase IV (KMG-IV): sequencing the most valuable type-strain genomes for metagenomic binning, comparative biology and taxonomic classification.</title>
        <authorList>
            <person name="Goeker M."/>
        </authorList>
    </citation>
    <scope>NUCLEOTIDE SEQUENCE [LARGE SCALE GENOMIC DNA]</scope>
    <source>
        <strain evidence="11 12">DSM 22958</strain>
    </source>
</reference>
<dbReference type="NCBIfam" id="NF004739">
    <property type="entry name" value="PRK06075.1"/>
    <property type="match status" value="1"/>
</dbReference>
<accession>A0A4V2RXH3</accession>
<keyword evidence="6 8" id="KW-0520">NAD</keyword>
<dbReference type="Pfam" id="PF00346">
    <property type="entry name" value="Complex1_49kDa"/>
    <property type="match status" value="1"/>
</dbReference>
<evidence type="ECO:0000256" key="6">
    <source>
        <dbReference type="ARBA" id="ARBA00023027"/>
    </source>
</evidence>
<evidence type="ECO:0000313" key="12">
    <source>
        <dbReference type="Proteomes" id="UP000294881"/>
    </source>
</evidence>
<dbReference type="RefSeq" id="WP_132005613.1">
    <property type="nucleotide sequence ID" value="NZ_JBHUNN010000002.1"/>
</dbReference>
<dbReference type="InterPro" id="IPR014029">
    <property type="entry name" value="NADH_UbQ_OxRdtase_49kDa_CS"/>
</dbReference>
<evidence type="ECO:0000256" key="8">
    <source>
        <dbReference type="HAMAP-Rule" id="MF_01358"/>
    </source>
</evidence>
<dbReference type="PANTHER" id="PTHR11993">
    <property type="entry name" value="NADH-UBIQUINONE OXIDOREDUCTASE 49 KDA SUBUNIT"/>
    <property type="match status" value="1"/>
</dbReference>
<comment type="similarity">
    <text evidence="2 8 9">Belongs to the complex I 49 kDa subunit family.</text>
</comment>
<dbReference type="GO" id="GO:0051287">
    <property type="term" value="F:NAD binding"/>
    <property type="evidence" value="ECO:0007669"/>
    <property type="project" value="InterPro"/>
</dbReference>
<evidence type="ECO:0000256" key="4">
    <source>
        <dbReference type="ARBA" id="ARBA00022719"/>
    </source>
</evidence>
<organism evidence="11 12">
    <name type="scientific">Camelimonas lactis</name>
    <dbReference type="NCBI Taxonomy" id="659006"/>
    <lineage>
        <taxon>Bacteria</taxon>
        <taxon>Pseudomonadati</taxon>
        <taxon>Pseudomonadota</taxon>
        <taxon>Alphaproteobacteria</taxon>
        <taxon>Hyphomicrobiales</taxon>
        <taxon>Chelatococcaceae</taxon>
        <taxon>Camelimonas</taxon>
    </lineage>
</organism>
<dbReference type="EMBL" id="SLWL01000005">
    <property type="protein sequence ID" value="TCO13699.1"/>
    <property type="molecule type" value="Genomic_DNA"/>
</dbReference>
<dbReference type="SUPFAM" id="SSF56762">
    <property type="entry name" value="HydB/Nqo4-like"/>
    <property type="match status" value="1"/>
</dbReference>
<dbReference type="GO" id="GO:0050136">
    <property type="term" value="F:NADH dehydrogenase (quinone) (non-electrogenic) activity"/>
    <property type="evidence" value="ECO:0007669"/>
    <property type="project" value="UniProtKB-UniRule"/>
</dbReference>
<evidence type="ECO:0000256" key="5">
    <source>
        <dbReference type="ARBA" id="ARBA00022967"/>
    </source>
</evidence>
<dbReference type="PANTHER" id="PTHR11993:SF10">
    <property type="entry name" value="NADH DEHYDROGENASE [UBIQUINONE] IRON-SULFUR PROTEIN 2, MITOCHONDRIAL"/>
    <property type="match status" value="1"/>
</dbReference>
<dbReference type="HAMAP" id="MF_01358">
    <property type="entry name" value="NDH1_NuoD"/>
    <property type="match status" value="1"/>
</dbReference>
<dbReference type="OrthoDB" id="9801496at2"/>
<comment type="subunit">
    <text evidence="8">NDH-1 is composed of 14 different subunits. Subunits NuoB, C, D, E, F, and G constitute the peripheral sector of the complex.</text>
</comment>
<dbReference type="EC" id="7.1.1.-" evidence="8"/>
<evidence type="ECO:0000256" key="9">
    <source>
        <dbReference type="RuleBase" id="RU003685"/>
    </source>
</evidence>
<feature type="domain" description="NADH-quinone oxidoreductase subunit D" evidence="10">
    <location>
        <begin position="122"/>
        <end position="396"/>
    </location>
</feature>
<dbReference type="FunFam" id="1.10.645.10:FF:000005">
    <property type="entry name" value="NADH-quinone oxidoreductase subunit D"/>
    <property type="match status" value="1"/>
</dbReference>
<protein>
    <recommendedName>
        <fullName evidence="8">NADH-quinone oxidoreductase subunit D</fullName>
        <ecNumber evidence="8">7.1.1.-</ecNumber>
    </recommendedName>
    <alternativeName>
        <fullName evidence="8">NADH dehydrogenase I subunit D</fullName>
    </alternativeName>
    <alternativeName>
        <fullName evidence="8">NDH-1 subunit D</fullName>
    </alternativeName>
</protein>
<dbReference type="InterPro" id="IPR022885">
    <property type="entry name" value="NDH1_su_D/H"/>
</dbReference>